<evidence type="ECO:0000313" key="3">
    <source>
        <dbReference type="Proteomes" id="UP000238348"/>
    </source>
</evidence>
<dbReference type="Proteomes" id="UP000238348">
    <property type="component" value="Chromosome"/>
</dbReference>
<protein>
    <submittedName>
        <fullName evidence="2">Death-on-curing protein</fullName>
    </submittedName>
</protein>
<organism evidence="2 3">
    <name type="scientific">Sorangium cellulosum</name>
    <name type="common">Polyangium cellulosum</name>
    <dbReference type="NCBI Taxonomy" id="56"/>
    <lineage>
        <taxon>Bacteria</taxon>
        <taxon>Pseudomonadati</taxon>
        <taxon>Myxococcota</taxon>
        <taxon>Polyangia</taxon>
        <taxon>Polyangiales</taxon>
        <taxon>Polyangiaceae</taxon>
        <taxon>Sorangium</taxon>
    </lineage>
</organism>
<accession>A0A2L0F5V1</accession>
<dbReference type="InterPro" id="IPR006440">
    <property type="entry name" value="Doc"/>
</dbReference>
<feature type="domain" description="Fido" evidence="1">
    <location>
        <begin position="4"/>
        <end position="122"/>
    </location>
</feature>
<dbReference type="EMBL" id="CP012673">
    <property type="protein sequence ID" value="AUX46968.1"/>
    <property type="molecule type" value="Genomic_DNA"/>
</dbReference>
<dbReference type="GO" id="GO:0016301">
    <property type="term" value="F:kinase activity"/>
    <property type="evidence" value="ECO:0007669"/>
    <property type="project" value="InterPro"/>
</dbReference>
<reference evidence="2 3" key="1">
    <citation type="submission" date="2015-09" db="EMBL/GenBank/DDBJ databases">
        <title>Sorangium comparison.</title>
        <authorList>
            <person name="Zaburannyi N."/>
            <person name="Bunk B."/>
            <person name="Overmann J."/>
            <person name="Mueller R."/>
        </authorList>
    </citation>
    <scope>NUCLEOTIDE SEQUENCE [LARGE SCALE GENOMIC DNA]</scope>
    <source>
        <strain evidence="2 3">So ce26</strain>
    </source>
</reference>
<evidence type="ECO:0000313" key="2">
    <source>
        <dbReference type="EMBL" id="AUX46968.1"/>
    </source>
</evidence>
<dbReference type="RefSeq" id="WP_104985067.1">
    <property type="nucleotide sequence ID" value="NZ_CP012673.1"/>
</dbReference>
<dbReference type="InterPro" id="IPR003812">
    <property type="entry name" value="Fido"/>
</dbReference>
<proteinExistence type="predicted"/>
<sequence>MRYLTLPDVIFLHERVLEASGGAAGVRDLRALEAAVAQPKATFGGEDLYPTALAKAATLCFSLVQGHPFVDGNKRVGHASMEVFLMLNGYCLDADVDEQERIMLALASGSLPRDGLLAWLEQHARRRERPA</sequence>
<dbReference type="SUPFAM" id="SSF140931">
    <property type="entry name" value="Fic-like"/>
    <property type="match status" value="1"/>
</dbReference>
<dbReference type="InterPro" id="IPR053737">
    <property type="entry name" value="Type_II_TA_Toxin"/>
</dbReference>
<dbReference type="Pfam" id="PF02661">
    <property type="entry name" value="Fic"/>
    <property type="match status" value="1"/>
</dbReference>
<dbReference type="OrthoDB" id="9802752at2"/>
<dbReference type="AlphaFoldDB" id="A0A2L0F5V1"/>
<dbReference type="Gene3D" id="1.20.120.1870">
    <property type="entry name" value="Fic/DOC protein, Fido domain"/>
    <property type="match status" value="1"/>
</dbReference>
<evidence type="ECO:0000259" key="1">
    <source>
        <dbReference type="PROSITE" id="PS51459"/>
    </source>
</evidence>
<dbReference type="PANTHER" id="PTHR39426:SF1">
    <property type="entry name" value="HOMOLOGY TO DEATH-ON-CURING PROTEIN OF PHAGE P1"/>
    <property type="match status" value="1"/>
</dbReference>
<dbReference type="PIRSF" id="PIRSF018297">
    <property type="entry name" value="Doc"/>
    <property type="match status" value="1"/>
</dbReference>
<name>A0A2L0F5V1_SORCE</name>
<dbReference type="NCBIfam" id="TIGR01550">
    <property type="entry name" value="DOC_P1"/>
    <property type="match status" value="1"/>
</dbReference>
<dbReference type="InterPro" id="IPR036597">
    <property type="entry name" value="Fido-like_dom_sf"/>
</dbReference>
<gene>
    <name evidence="2" type="ORF">SOCE26_084780</name>
</gene>
<dbReference type="PROSITE" id="PS51459">
    <property type="entry name" value="FIDO"/>
    <property type="match status" value="1"/>
</dbReference>
<dbReference type="PANTHER" id="PTHR39426">
    <property type="entry name" value="HOMOLOGY TO DEATH-ON-CURING PROTEIN OF PHAGE P1"/>
    <property type="match status" value="1"/>
</dbReference>